<organism evidence="1 2">
    <name type="scientific">Penicillium oxalicum (strain 114-2 / CGMCC 5302)</name>
    <name type="common">Penicillium decumbens</name>
    <dbReference type="NCBI Taxonomy" id="933388"/>
    <lineage>
        <taxon>Eukaryota</taxon>
        <taxon>Fungi</taxon>
        <taxon>Dikarya</taxon>
        <taxon>Ascomycota</taxon>
        <taxon>Pezizomycotina</taxon>
        <taxon>Eurotiomycetes</taxon>
        <taxon>Eurotiomycetidae</taxon>
        <taxon>Eurotiales</taxon>
        <taxon>Aspergillaceae</taxon>
        <taxon>Penicillium</taxon>
    </lineage>
</organism>
<gene>
    <name evidence="1" type="ORF">PDE_06931</name>
</gene>
<dbReference type="HOGENOM" id="CLU_2264645_0_0_1"/>
<accession>S8BAW1</accession>
<proteinExistence type="predicted"/>
<dbReference type="Proteomes" id="UP000019376">
    <property type="component" value="Unassembled WGS sequence"/>
</dbReference>
<keyword evidence="2" id="KW-1185">Reference proteome</keyword>
<dbReference type="EMBL" id="KB644414">
    <property type="protein sequence ID" value="EPS31972.1"/>
    <property type="molecule type" value="Genomic_DNA"/>
</dbReference>
<sequence length="103" mass="11626">MDTYPSIGSRTGRNSPCKTGQGSFFVVNCDFLLESAILEDRASLHRAVDHAERSEPTTNRSLCQLMSISKLLPFYPESFLHSVPSEIQISILRLCFDIYFHKG</sequence>
<evidence type="ECO:0000313" key="1">
    <source>
        <dbReference type="EMBL" id="EPS31972.1"/>
    </source>
</evidence>
<name>S8BAW1_PENO1</name>
<evidence type="ECO:0000313" key="2">
    <source>
        <dbReference type="Proteomes" id="UP000019376"/>
    </source>
</evidence>
<dbReference type="AlphaFoldDB" id="S8BAW1"/>
<reference evidence="1 2" key="1">
    <citation type="journal article" date="2013" name="PLoS ONE">
        <title>Genomic and secretomic analyses reveal unique features of the lignocellulolytic enzyme system of Penicillium decumbens.</title>
        <authorList>
            <person name="Liu G."/>
            <person name="Zhang L."/>
            <person name="Wei X."/>
            <person name="Zou G."/>
            <person name="Qin Y."/>
            <person name="Ma L."/>
            <person name="Li J."/>
            <person name="Zheng H."/>
            <person name="Wang S."/>
            <person name="Wang C."/>
            <person name="Xun L."/>
            <person name="Zhao G.-P."/>
            <person name="Zhou Z."/>
            <person name="Qu Y."/>
        </authorList>
    </citation>
    <scope>NUCLEOTIDE SEQUENCE [LARGE SCALE GENOMIC DNA]</scope>
    <source>
        <strain evidence="2">114-2 / CGMCC 5302</strain>
    </source>
</reference>
<protein>
    <submittedName>
        <fullName evidence="1">Uncharacterized protein</fullName>
    </submittedName>
</protein>